<proteinExistence type="predicted"/>
<dbReference type="Proteomes" id="UP000291116">
    <property type="component" value="Unassembled WGS sequence"/>
</dbReference>
<feature type="region of interest" description="Disordered" evidence="1">
    <location>
        <begin position="89"/>
        <end position="128"/>
    </location>
</feature>
<feature type="region of interest" description="Disordered" evidence="1">
    <location>
        <begin position="254"/>
        <end position="316"/>
    </location>
</feature>
<organism evidence="2 3">
    <name type="scientific">Pseudo-nitzschia multistriata</name>
    <dbReference type="NCBI Taxonomy" id="183589"/>
    <lineage>
        <taxon>Eukaryota</taxon>
        <taxon>Sar</taxon>
        <taxon>Stramenopiles</taxon>
        <taxon>Ochrophyta</taxon>
        <taxon>Bacillariophyta</taxon>
        <taxon>Bacillariophyceae</taxon>
        <taxon>Bacillariophycidae</taxon>
        <taxon>Bacillariales</taxon>
        <taxon>Bacillariaceae</taxon>
        <taxon>Pseudo-nitzschia</taxon>
    </lineage>
</organism>
<dbReference type="EMBL" id="CAACVS010000280">
    <property type="protein sequence ID" value="VEU40425.1"/>
    <property type="molecule type" value="Genomic_DNA"/>
</dbReference>
<keyword evidence="3" id="KW-1185">Reference proteome</keyword>
<evidence type="ECO:0000256" key="1">
    <source>
        <dbReference type="SAM" id="MobiDB-lite"/>
    </source>
</evidence>
<reference evidence="2 3" key="1">
    <citation type="submission" date="2019-01" db="EMBL/GenBank/DDBJ databases">
        <authorList>
            <person name="Ferrante I. M."/>
        </authorList>
    </citation>
    <scope>NUCLEOTIDE SEQUENCE [LARGE SCALE GENOMIC DNA]</scope>
    <source>
        <strain evidence="2 3">B856</strain>
    </source>
</reference>
<name>A0A448ZEI3_9STRA</name>
<evidence type="ECO:0000313" key="2">
    <source>
        <dbReference type="EMBL" id="VEU40425.1"/>
    </source>
</evidence>
<feature type="compositionally biased region" description="Polar residues" evidence="1">
    <location>
        <begin position="89"/>
        <end position="107"/>
    </location>
</feature>
<gene>
    <name evidence="2" type="ORF">PSNMU_V1.4_AUG-EV-PASAV3_0073230</name>
</gene>
<accession>A0A448ZEI3</accession>
<feature type="compositionally biased region" description="Basic and acidic residues" evidence="1">
    <location>
        <begin position="301"/>
        <end position="311"/>
    </location>
</feature>
<evidence type="ECO:0000313" key="3">
    <source>
        <dbReference type="Proteomes" id="UP000291116"/>
    </source>
</evidence>
<sequence>MKVHQEWKIVRWSTLSKRLFGKRTRATRTWIHPPLVVAKSLVLPRQEIKDWLNQPRHELATNSSPPSHHGGPSWVLAHEAILPVPAQALQPTSPSSQRMQARISSPKKTVPLPLQKGQTTLPVPAHSAHASVQSASGVRASLGASFSSSSSANPGILLQSISHSSSSGHSGSSESVTDEDSAGSFCCCCCCCCCCCSSSSSSANPGILLQSISHSSSSGHSSSPGSAVVSIAAPAATPASWWFSLSPSLSSNPGIESQSISHSSSFGHSSSSSKKMPGRSDPARATDPGFLPPAGRIVGGRTHDETTRHETSSAPKAVAMDAWGLATDNSIVS</sequence>
<feature type="compositionally biased region" description="Low complexity" evidence="1">
    <location>
        <begin position="254"/>
        <end position="273"/>
    </location>
</feature>
<dbReference type="AlphaFoldDB" id="A0A448ZEI3"/>
<protein>
    <submittedName>
        <fullName evidence="2">Uncharacterized protein</fullName>
    </submittedName>
</protein>